<feature type="compositionally biased region" description="Basic and acidic residues" evidence="2">
    <location>
        <begin position="116"/>
        <end position="125"/>
    </location>
</feature>
<keyword evidence="5" id="KW-1185">Reference proteome</keyword>
<accession>A0A0S4J2L5</accession>
<dbReference type="OMA" id="HIVFYDA"/>
<proteinExistence type="predicted"/>
<evidence type="ECO:0000313" key="5">
    <source>
        <dbReference type="Proteomes" id="UP000051952"/>
    </source>
</evidence>
<protein>
    <submittedName>
        <fullName evidence="4">U2 small nuclear ribonucleoprotein B, putative</fullName>
    </submittedName>
</protein>
<organism evidence="4 5">
    <name type="scientific">Bodo saltans</name>
    <name type="common">Flagellated protozoan</name>
    <dbReference type="NCBI Taxonomy" id="75058"/>
    <lineage>
        <taxon>Eukaryota</taxon>
        <taxon>Discoba</taxon>
        <taxon>Euglenozoa</taxon>
        <taxon>Kinetoplastea</taxon>
        <taxon>Metakinetoplastina</taxon>
        <taxon>Eubodonida</taxon>
        <taxon>Bodonidae</taxon>
        <taxon>Bodo</taxon>
    </lineage>
</organism>
<evidence type="ECO:0000259" key="3">
    <source>
        <dbReference type="PROSITE" id="PS50102"/>
    </source>
</evidence>
<dbReference type="InterPro" id="IPR012677">
    <property type="entry name" value="Nucleotide-bd_a/b_plait_sf"/>
</dbReference>
<evidence type="ECO:0000256" key="1">
    <source>
        <dbReference type="PROSITE-ProRule" id="PRU00176"/>
    </source>
</evidence>
<dbReference type="InterPro" id="IPR035979">
    <property type="entry name" value="RBD_domain_sf"/>
</dbReference>
<dbReference type="GO" id="GO:1990904">
    <property type="term" value="C:ribonucleoprotein complex"/>
    <property type="evidence" value="ECO:0007669"/>
    <property type="project" value="UniProtKB-KW"/>
</dbReference>
<keyword evidence="4" id="KW-0687">Ribonucleoprotein</keyword>
<feature type="domain" description="RRM" evidence="3">
    <location>
        <begin position="32"/>
        <end position="108"/>
    </location>
</feature>
<dbReference type="SMART" id="SM00360">
    <property type="entry name" value="RRM"/>
    <property type="match status" value="1"/>
</dbReference>
<keyword evidence="1" id="KW-0694">RNA-binding</keyword>
<dbReference type="GO" id="GO:0003723">
    <property type="term" value="F:RNA binding"/>
    <property type="evidence" value="ECO:0007669"/>
    <property type="project" value="UniProtKB-UniRule"/>
</dbReference>
<sequence length="145" mass="16336">MFVLPTINYSDCSSCFADLVLSMSITRVPDAKTVYIKGLPDKPPVAEIRRALYLYCAQFGPVLDVLVPKVHGQAFVVFPDLAIANTCRRVMHGISFYNRTVHVSLSEKPSFLADPAERRRRDARLQSRAPAAESEVQRKRAREEI</sequence>
<gene>
    <name evidence="4" type="ORF">BSAL_72110</name>
</gene>
<evidence type="ECO:0000313" key="4">
    <source>
        <dbReference type="EMBL" id="CUG06244.1"/>
    </source>
</evidence>
<feature type="region of interest" description="Disordered" evidence="2">
    <location>
        <begin position="116"/>
        <end position="145"/>
    </location>
</feature>
<reference evidence="5" key="1">
    <citation type="submission" date="2015-09" db="EMBL/GenBank/DDBJ databases">
        <authorList>
            <consortium name="Pathogen Informatics"/>
        </authorList>
    </citation>
    <scope>NUCLEOTIDE SEQUENCE [LARGE SCALE GENOMIC DNA]</scope>
    <source>
        <strain evidence="5">Lake Konstanz</strain>
    </source>
</reference>
<evidence type="ECO:0000256" key="2">
    <source>
        <dbReference type="SAM" id="MobiDB-lite"/>
    </source>
</evidence>
<feature type="compositionally biased region" description="Basic and acidic residues" evidence="2">
    <location>
        <begin position="135"/>
        <end position="145"/>
    </location>
</feature>
<dbReference type="VEuPathDB" id="TriTrypDB:BSAL_72110"/>
<dbReference type="AlphaFoldDB" id="A0A0S4J2L5"/>
<dbReference type="EMBL" id="CYKH01000569">
    <property type="protein sequence ID" value="CUG06244.1"/>
    <property type="molecule type" value="Genomic_DNA"/>
</dbReference>
<dbReference type="Proteomes" id="UP000051952">
    <property type="component" value="Unassembled WGS sequence"/>
</dbReference>
<dbReference type="PROSITE" id="PS50102">
    <property type="entry name" value="RRM"/>
    <property type="match status" value="1"/>
</dbReference>
<dbReference type="SUPFAM" id="SSF54928">
    <property type="entry name" value="RNA-binding domain, RBD"/>
    <property type="match status" value="1"/>
</dbReference>
<dbReference type="OrthoDB" id="277802at2759"/>
<dbReference type="Gene3D" id="3.30.70.330">
    <property type="match status" value="1"/>
</dbReference>
<dbReference type="Pfam" id="PF00076">
    <property type="entry name" value="RRM_1"/>
    <property type="match status" value="1"/>
</dbReference>
<name>A0A0S4J2L5_BODSA</name>
<dbReference type="InterPro" id="IPR000504">
    <property type="entry name" value="RRM_dom"/>
</dbReference>